<dbReference type="Pfam" id="PF02470">
    <property type="entry name" value="MlaD"/>
    <property type="match status" value="1"/>
</dbReference>
<proteinExistence type="predicted"/>
<dbReference type="Proteomes" id="UP001611415">
    <property type="component" value="Unassembled WGS sequence"/>
</dbReference>
<keyword evidence="1" id="KW-1133">Transmembrane helix</keyword>
<evidence type="ECO:0000313" key="4">
    <source>
        <dbReference type="EMBL" id="MFI2473681.1"/>
    </source>
</evidence>
<feature type="domain" description="Mammalian cell entry C-terminal" evidence="3">
    <location>
        <begin position="118"/>
        <end position="303"/>
    </location>
</feature>
<organism evidence="4 5">
    <name type="scientific">Nocardia xishanensis</name>
    <dbReference type="NCBI Taxonomy" id="238964"/>
    <lineage>
        <taxon>Bacteria</taxon>
        <taxon>Bacillati</taxon>
        <taxon>Actinomycetota</taxon>
        <taxon>Actinomycetes</taxon>
        <taxon>Mycobacteriales</taxon>
        <taxon>Nocardiaceae</taxon>
        <taxon>Nocardia</taxon>
    </lineage>
</organism>
<comment type="caution">
    <text evidence="4">The sequence shown here is derived from an EMBL/GenBank/DDBJ whole genome shotgun (WGS) entry which is preliminary data.</text>
</comment>
<evidence type="ECO:0000313" key="5">
    <source>
        <dbReference type="Proteomes" id="UP001611415"/>
    </source>
</evidence>
<dbReference type="PANTHER" id="PTHR33371:SF18">
    <property type="entry name" value="MCE-FAMILY PROTEIN MCE3C"/>
    <property type="match status" value="1"/>
</dbReference>
<dbReference type="NCBIfam" id="TIGR00996">
    <property type="entry name" value="Mtu_fam_mce"/>
    <property type="match status" value="1"/>
</dbReference>
<dbReference type="RefSeq" id="WP_397092352.1">
    <property type="nucleotide sequence ID" value="NZ_JBIRYO010000005.1"/>
</dbReference>
<dbReference type="InterPro" id="IPR024516">
    <property type="entry name" value="Mce_C"/>
</dbReference>
<dbReference type="InterPro" id="IPR005693">
    <property type="entry name" value="Mce"/>
</dbReference>
<feature type="transmembrane region" description="Helical" evidence="1">
    <location>
        <begin position="6"/>
        <end position="28"/>
    </location>
</feature>
<dbReference type="SUPFAM" id="SSF58104">
    <property type="entry name" value="Methyl-accepting chemotaxis protein (MCP) signaling domain"/>
    <property type="match status" value="1"/>
</dbReference>
<accession>A0ABW7WXW9</accession>
<gene>
    <name evidence="4" type="ORF">ACH49W_09935</name>
</gene>
<evidence type="ECO:0000256" key="1">
    <source>
        <dbReference type="SAM" id="Phobius"/>
    </source>
</evidence>
<evidence type="ECO:0000259" key="2">
    <source>
        <dbReference type="Pfam" id="PF02470"/>
    </source>
</evidence>
<dbReference type="InterPro" id="IPR003399">
    <property type="entry name" value="Mce/MlaD"/>
</dbReference>
<dbReference type="EMBL" id="JBIRYO010000005">
    <property type="protein sequence ID" value="MFI2473681.1"/>
    <property type="molecule type" value="Genomic_DNA"/>
</dbReference>
<keyword evidence="5" id="KW-1185">Reference proteome</keyword>
<sequence>MADTNRSPAVTIGVVGIVMAVCISLSALQFTQLPFIRSGASFTAHFADAGGLLPGDPVQVAGVRSGQVDKVELDGDKVLVAFSLDESIQLGDKTSAAIKTNTVLGRKSLELLPQGQGVLRPKDTIPLDRTTSPYSLNDALSELGATVQGLDMEQVDETLDALSATFADTPAPLRSALDGVTALSRSINARDEALSQLLTRAQNVTKTLADRSNQINALLLDGNNLLGELDRRRSAIAQLIVNVNGIAQQLTGLVNDNEPQMKNTLDRLNSVLRLLERNKQNINDALDNLGPYAAALGEQVGGGPWFNAYVANASSAALQTLSDALAWPQHLPEDLRNMFLNPNPLTTIRPSEEDPPR</sequence>
<dbReference type="PANTHER" id="PTHR33371">
    <property type="entry name" value="INTERMEMBRANE PHOSPHOLIPID TRANSPORT SYSTEM BINDING PROTEIN MLAD-RELATED"/>
    <property type="match status" value="1"/>
</dbReference>
<dbReference type="PRINTS" id="PR01782">
    <property type="entry name" value="MCEVIRFACTOR"/>
</dbReference>
<reference evidence="4 5" key="1">
    <citation type="submission" date="2024-10" db="EMBL/GenBank/DDBJ databases">
        <title>The Natural Products Discovery Center: Release of the First 8490 Sequenced Strains for Exploring Actinobacteria Biosynthetic Diversity.</title>
        <authorList>
            <person name="Kalkreuter E."/>
            <person name="Kautsar S.A."/>
            <person name="Yang D."/>
            <person name="Bader C.D."/>
            <person name="Teijaro C.N."/>
            <person name="Fluegel L."/>
            <person name="Davis C.M."/>
            <person name="Simpson J.R."/>
            <person name="Lauterbach L."/>
            <person name="Steele A.D."/>
            <person name="Gui C."/>
            <person name="Meng S."/>
            <person name="Li G."/>
            <person name="Viehrig K."/>
            <person name="Ye F."/>
            <person name="Su P."/>
            <person name="Kiefer A.F."/>
            <person name="Nichols A."/>
            <person name="Cepeda A.J."/>
            <person name="Yan W."/>
            <person name="Fan B."/>
            <person name="Jiang Y."/>
            <person name="Adhikari A."/>
            <person name="Zheng C.-J."/>
            <person name="Schuster L."/>
            <person name="Cowan T.M."/>
            <person name="Smanski M.J."/>
            <person name="Chevrette M.G."/>
            <person name="De Carvalho L.P.S."/>
            <person name="Shen B."/>
        </authorList>
    </citation>
    <scope>NUCLEOTIDE SEQUENCE [LARGE SCALE GENOMIC DNA]</scope>
    <source>
        <strain evidence="4 5">NPDC019275</strain>
    </source>
</reference>
<keyword evidence="1" id="KW-0472">Membrane</keyword>
<evidence type="ECO:0000259" key="3">
    <source>
        <dbReference type="Pfam" id="PF11887"/>
    </source>
</evidence>
<keyword evidence="1" id="KW-0812">Transmembrane</keyword>
<protein>
    <submittedName>
        <fullName evidence="4">MCE family protein</fullName>
    </submittedName>
</protein>
<feature type="domain" description="Mce/MlaD" evidence="2">
    <location>
        <begin position="41"/>
        <end position="113"/>
    </location>
</feature>
<name>A0ABW7WXW9_9NOCA</name>
<dbReference type="InterPro" id="IPR052336">
    <property type="entry name" value="MlaD_Phospholipid_Transporter"/>
</dbReference>
<dbReference type="Pfam" id="PF11887">
    <property type="entry name" value="Mce4_CUP1"/>
    <property type="match status" value="1"/>
</dbReference>